<dbReference type="Gene3D" id="1.10.10.10">
    <property type="entry name" value="Winged helix-like DNA-binding domain superfamily/Winged helix DNA-binding domain"/>
    <property type="match status" value="1"/>
</dbReference>
<dbReference type="InterPro" id="IPR016032">
    <property type="entry name" value="Sig_transdc_resp-reg_C-effctor"/>
</dbReference>
<evidence type="ECO:0000256" key="2">
    <source>
        <dbReference type="ARBA" id="ARBA00023125"/>
    </source>
</evidence>
<dbReference type="SUPFAM" id="SSF52172">
    <property type="entry name" value="CheY-like"/>
    <property type="match status" value="1"/>
</dbReference>
<protein>
    <submittedName>
        <fullName evidence="6">DNA-binding response regulator</fullName>
    </submittedName>
</protein>
<evidence type="ECO:0000256" key="1">
    <source>
        <dbReference type="ARBA" id="ARBA00022553"/>
    </source>
</evidence>
<feature type="domain" description="Response regulatory" evidence="5">
    <location>
        <begin position="3"/>
        <end position="120"/>
    </location>
</feature>
<dbReference type="Pfam" id="PF00072">
    <property type="entry name" value="Response_reg"/>
    <property type="match status" value="1"/>
</dbReference>
<dbReference type="AlphaFoldDB" id="A0A3D8VFN8"/>
<dbReference type="GO" id="GO:0006355">
    <property type="term" value="P:regulation of DNA-templated transcription"/>
    <property type="evidence" value="ECO:0007669"/>
    <property type="project" value="InterPro"/>
</dbReference>
<dbReference type="PANTHER" id="PTHR43214">
    <property type="entry name" value="TWO-COMPONENT RESPONSE REGULATOR"/>
    <property type="match status" value="1"/>
</dbReference>
<dbReference type="EMBL" id="QTJR01000003">
    <property type="protein sequence ID" value="RDY68222.1"/>
    <property type="molecule type" value="Genomic_DNA"/>
</dbReference>
<dbReference type="Proteomes" id="UP000256829">
    <property type="component" value="Unassembled WGS sequence"/>
</dbReference>
<dbReference type="InterPro" id="IPR000792">
    <property type="entry name" value="Tscrpt_reg_LuxR_C"/>
</dbReference>
<keyword evidence="2 6" id="KW-0238">DNA-binding</keyword>
<dbReference type="InterPro" id="IPR058245">
    <property type="entry name" value="NreC/VraR/RcsB-like_REC"/>
</dbReference>
<dbReference type="GO" id="GO:0003677">
    <property type="term" value="F:DNA binding"/>
    <property type="evidence" value="ECO:0007669"/>
    <property type="project" value="UniProtKB-KW"/>
</dbReference>
<accession>A0A3D8VFN8</accession>
<dbReference type="PANTHER" id="PTHR43214:SF42">
    <property type="entry name" value="TRANSCRIPTIONAL REGULATORY PROTEIN DESR"/>
    <property type="match status" value="1"/>
</dbReference>
<evidence type="ECO:0000313" key="7">
    <source>
        <dbReference type="Proteomes" id="UP000256829"/>
    </source>
</evidence>
<dbReference type="CDD" id="cd06170">
    <property type="entry name" value="LuxR_C_like"/>
    <property type="match status" value="1"/>
</dbReference>
<keyword evidence="7" id="KW-1185">Reference proteome</keyword>
<feature type="domain" description="HTH luxR-type" evidence="4">
    <location>
        <begin position="135"/>
        <end position="200"/>
    </location>
</feature>
<evidence type="ECO:0000259" key="4">
    <source>
        <dbReference type="PROSITE" id="PS50043"/>
    </source>
</evidence>
<dbReference type="InterPro" id="IPR036388">
    <property type="entry name" value="WH-like_DNA-bd_sf"/>
</dbReference>
<dbReference type="PROSITE" id="PS50043">
    <property type="entry name" value="HTH_LUXR_2"/>
    <property type="match status" value="1"/>
</dbReference>
<dbReference type="GO" id="GO:0000160">
    <property type="term" value="P:phosphorelay signal transduction system"/>
    <property type="evidence" value="ECO:0007669"/>
    <property type="project" value="InterPro"/>
</dbReference>
<sequence>MIRTLLVDDHAIVREGFKRLFHNTGRYEVVAEAADASQALEIVRLRPIDVAVIDLSLATADGGLLLLRMMGKKLPNVRRVVVSMHSDPGVVLRALDEGAHGYVTKTAAIAELVSVIDRVMRGDVALSSDISQAVERPKDFGLTPRELETLRGLLSELPPKAIAADLGISVKTLYRHRTSLMVKLGARTLPALARVARERGYLGMLHPEL</sequence>
<organism evidence="6 7">
    <name type="scientific">Lysobacter soli</name>
    <dbReference type="NCBI Taxonomy" id="453783"/>
    <lineage>
        <taxon>Bacteria</taxon>
        <taxon>Pseudomonadati</taxon>
        <taxon>Pseudomonadota</taxon>
        <taxon>Gammaproteobacteria</taxon>
        <taxon>Lysobacterales</taxon>
        <taxon>Lysobacteraceae</taxon>
        <taxon>Lysobacter</taxon>
    </lineage>
</organism>
<evidence type="ECO:0000313" key="6">
    <source>
        <dbReference type="EMBL" id="RDY68222.1"/>
    </source>
</evidence>
<proteinExistence type="predicted"/>
<dbReference type="RefSeq" id="WP_115841647.1">
    <property type="nucleotide sequence ID" value="NZ_CP091317.1"/>
</dbReference>
<dbReference type="InterPro" id="IPR039420">
    <property type="entry name" value="WalR-like"/>
</dbReference>
<keyword evidence="1 3" id="KW-0597">Phosphoprotein</keyword>
<name>A0A3D8VFN8_9GAMM</name>
<dbReference type="SUPFAM" id="SSF46894">
    <property type="entry name" value="C-terminal effector domain of the bipartite response regulators"/>
    <property type="match status" value="1"/>
</dbReference>
<dbReference type="CDD" id="cd17535">
    <property type="entry name" value="REC_NarL-like"/>
    <property type="match status" value="1"/>
</dbReference>
<evidence type="ECO:0000259" key="5">
    <source>
        <dbReference type="PROSITE" id="PS50110"/>
    </source>
</evidence>
<dbReference type="InterPro" id="IPR011006">
    <property type="entry name" value="CheY-like_superfamily"/>
</dbReference>
<dbReference type="SMART" id="SM00448">
    <property type="entry name" value="REC"/>
    <property type="match status" value="1"/>
</dbReference>
<comment type="caution">
    <text evidence="6">The sequence shown here is derived from an EMBL/GenBank/DDBJ whole genome shotgun (WGS) entry which is preliminary data.</text>
</comment>
<dbReference type="Gene3D" id="3.40.50.2300">
    <property type="match status" value="1"/>
</dbReference>
<dbReference type="InterPro" id="IPR001789">
    <property type="entry name" value="Sig_transdc_resp-reg_receiver"/>
</dbReference>
<feature type="modified residue" description="4-aspartylphosphate" evidence="3">
    <location>
        <position position="54"/>
    </location>
</feature>
<gene>
    <name evidence="6" type="ORF">DX912_06355</name>
</gene>
<dbReference type="Pfam" id="PF00196">
    <property type="entry name" value="GerE"/>
    <property type="match status" value="1"/>
</dbReference>
<dbReference type="PROSITE" id="PS50110">
    <property type="entry name" value="RESPONSE_REGULATORY"/>
    <property type="match status" value="1"/>
</dbReference>
<reference evidence="6 7" key="1">
    <citation type="submission" date="2018-08" db="EMBL/GenBank/DDBJ databases">
        <title>Lysobacter soli KCTC 22011, whole genome shotgun sequence.</title>
        <authorList>
            <person name="Zhang X."/>
            <person name="Feng G."/>
            <person name="Zhu H."/>
        </authorList>
    </citation>
    <scope>NUCLEOTIDE SEQUENCE [LARGE SCALE GENOMIC DNA]</scope>
    <source>
        <strain evidence="6 7">KCTC 22011</strain>
    </source>
</reference>
<evidence type="ECO:0000256" key="3">
    <source>
        <dbReference type="PROSITE-ProRule" id="PRU00169"/>
    </source>
</evidence>
<dbReference type="SMART" id="SM00421">
    <property type="entry name" value="HTH_LUXR"/>
    <property type="match status" value="1"/>
</dbReference>